<keyword evidence="4" id="KW-1185">Reference proteome</keyword>
<keyword evidence="1" id="KW-0732">Signal</keyword>
<dbReference type="Pfam" id="PF03403">
    <property type="entry name" value="PAF-AH_p_II"/>
    <property type="match status" value="1"/>
</dbReference>
<dbReference type="Proteomes" id="UP000321456">
    <property type="component" value="Unassembled WGS sequence"/>
</dbReference>
<feature type="chain" id="PRO_5023083445" description="BAAT/Acyl-CoA thioester hydrolase C-terminal domain-containing protein" evidence="1">
    <location>
        <begin position="21"/>
        <end position="523"/>
    </location>
</feature>
<dbReference type="InterPro" id="IPR014940">
    <property type="entry name" value="BAAT_C"/>
</dbReference>
<proteinExistence type="predicted"/>
<dbReference type="PROSITE" id="PS51257">
    <property type="entry name" value="PROKAR_LIPOPROTEIN"/>
    <property type="match status" value="1"/>
</dbReference>
<evidence type="ECO:0000259" key="2">
    <source>
        <dbReference type="Pfam" id="PF08840"/>
    </source>
</evidence>
<name>A0A5C8V9D9_9FLAO</name>
<comment type="caution">
    <text evidence="3">The sequence shown here is derived from an EMBL/GenBank/DDBJ whole genome shotgun (WGS) entry which is preliminary data.</text>
</comment>
<dbReference type="EMBL" id="VRUR01000001">
    <property type="protein sequence ID" value="TXN37408.1"/>
    <property type="molecule type" value="Genomic_DNA"/>
</dbReference>
<dbReference type="Gene3D" id="3.40.50.1820">
    <property type="entry name" value="alpha/beta hydrolase"/>
    <property type="match status" value="1"/>
</dbReference>
<dbReference type="SUPFAM" id="SSF53474">
    <property type="entry name" value="alpha/beta-Hydrolases"/>
    <property type="match status" value="1"/>
</dbReference>
<feature type="domain" description="BAAT/Acyl-CoA thioester hydrolase C-terminal" evidence="2">
    <location>
        <begin position="220"/>
        <end position="266"/>
    </location>
</feature>
<dbReference type="AlphaFoldDB" id="A0A5C8V9D9"/>
<reference evidence="3 4" key="1">
    <citation type="submission" date="2019-08" db="EMBL/GenBank/DDBJ databases">
        <title>Professor.</title>
        <authorList>
            <person name="Park J.S."/>
        </authorList>
    </citation>
    <scope>NUCLEOTIDE SEQUENCE [LARGE SCALE GENOMIC DNA]</scope>
    <source>
        <strain evidence="3 4">176CP5-101</strain>
    </source>
</reference>
<evidence type="ECO:0000313" key="4">
    <source>
        <dbReference type="Proteomes" id="UP000321456"/>
    </source>
</evidence>
<dbReference type="RefSeq" id="WP_147741305.1">
    <property type="nucleotide sequence ID" value="NZ_VRUR01000001.1"/>
</dbReference>
<dbReference type="InterPro" id="IPR029058">
    <property type="entry name" value="AB_hydrolase_fold"/>
</dbReference>
<evidence type="ECO:0000313" key="3">
    <source>
        <dbReference type="EMBL" id="TXN37408.1"/>
    </source>
</evidence>
<evidence type="ECO:0000256" key="1">
    <source>
        <dbReference type="SAM" id="SignalP"/>
    </source>
</evidence>
<dbReference type="Pfam" id="PF08840">
    <property type="entry name" value="BAAT_C"/>
    <property type="match status" value="1"/>
</dbReference>
<gene>
    <name evidence="3" type="ORF">FVB32_03740</name>
</gene>
<accession>A0A5C8V9D9</accession>
<protein>
    <recommendedName>
        <fullName evidence="2">BAAT/Acyl-CoA thioester hydrolase C-terminal domain-containing protein</fullName>
    </recommendedName>
</protein>
<feature type="signal peptide" evidence="1">
    <location>
        <begin position="1"/>
        <end position="20"/>
    </location>
</feature>
<organism evidence="3 4">
    <name type="scientific">Flagellimonas hymeniacidonis</name>
    <dbReference type="NCBI Taxonomy" id="2603628"/>
    <lineage>
        <taxon>Bacteria</taxon>
        <taxon>Pseudomonadati</taxon>
        <taxon>Bacteroidota</taxon>
        <taxon>Flavobacteriia</taxon>
        <taxon>Flavobacteriales</taxon>
        <taxon>Flavobacteriaceae</taxon>
        <taxon>Flagellimonas</taxon>
    </lineage>
</organism>
<sequence>MKAIILCLSLLFLISCQNSKDETPEVPFSNFMEYGEYAVGFKTLFTTDDSRENIPYSDWSGRLYPKSETSEGRNLPIHIWYPASEKSTLLPYDHYVNLMTKQTDEAFKKESDAFAKKIFAYQVDQLKGEDGFTIAQLDTLLALKTNASLNTHPMQQKFPLVIFPNGASPAYQSVLCEYLASHGFVVAAVALKGEFSHVMGTSVKGLETAVSDLQFALGELLKLPNVEKGQVALIGNAMASSVCTSLASRNKKIKALVSLEGGLLSRFEQDILNKTNFYEPQRITLPILAIYAPHPSISPEHIYHLNYSERYFAHFPEMSEFHFLNFGLFEAYVPDIIGEPKGDVQTGFVVGSELVLSFLNAKLKGQSNILDQFYSEEIPRKYEKTIDTIFKMERLAPPPNMAILKNLFISDGIAAIESIYQSGVAEGNPTPFSMSFYTDFKNWLAWKKDPKYTNRLQLYKMAVESYPNSALNHYRLAYYLEKNDSLQKSQIHYRQANILLDHDSTLDHSEKAYLKKVLLEVLQ</sequence>